<dbReference type="GO" id="GO:1905515">
    <property type="term" value="P:non-motile cilium assembly"/>
    <property type="evidence" value="ECO:0007669"/>
    <property type="project" value="InterPro"/>
</dbReference>
<organism evidence="1 2">
    <name type="scientific">Perkinsus olseni</name>
    <name type="common">Perkinsus atlanticus</name>
    <dbReference type="NCBI Taxonomy" id="32597"/>
    <lineage>
        <taxon>Eukaryota</taxon>
        <taxon>Sar</taxon>
        <taxon>Alveolata</taxon>
        <taxon>Perkinsozoa</taxon>
        <taxon>Perkinsea</taxon>
        <taxon>Perkinsida</taxon>
        <taxon>Perkinsidae</taxon>
        <taxon>Perkinsus</taxon>
    </lineage>
</organism>
<dbReference type="PANTHER" id="PTHR44177">
    <property type="entry name" value="TETRATRICOPEPTIDE REPEAT PROTEIN 8"/>
    <property type="match status" value="1"/>
</dbReference>
<dbReference type="InterPro" id="IPR019734">
    <property type="entry name" value="TPR_rpt"/>
</dbReference>
<dbReference type="Proteomes" id="UP000553632">
    <property type="component" value="Unassembled WGS sequence"/>
</dbReference>
<gene>
    <name evidence="1" type="primary">TTC8_3</name>
    <name evidence="1" type="ORF">FOZ63_011766</name>
</gene>
<dbReference type="SUPFAM" id="SSF48452">
    <property type="entry name" value="TPR-like"/>
    <property type="match status" value="1"/>
</dbReference>
<dbReference type="GO" id="GO:0034464">
    <property type="term" value="C:BBSome"/>
    <property type="evidence" value="ECO:0007669"/>
    <property type="project" value="InterPro"/>
</dbReference>
<accession>A0A7J6QH56</accession>
<evidence type="ECO:0000313" key="1">
    <source>
        <dbReference type="EMBL" id="KAF4706880.1"/>
    </source>
</evidence>
<dbReference type="Gene3D" id="1.25.40.10">
    <property type="entry name" value="Tetratricopeptide repeat domain"/>
    <property type="match status" value="1"/>
</dbReference>
<dbReference type="GO" id="GO:0036064">
    <property type="term" value="C:ciliary basal body"/>
    <property type="evidence" value="ECO:0007669"/>
    <property type="project" value="TreeGrafter"/>
</dbReference>
<keyword evidence="2" id="KW-1185">Reference proteome</keyword>
<protein>
    <submittedName>
        <fullName evidence="1">Tetratricopeptide repeat protein 8</fullName>
    </submittedName>
</protein>
<dbReference type="Pfam" id="PF13181">
    <property type="entry name" value="TPR_8"/>
    <property type="match status" value="1"/>
</dbReference>
<comment type="caution">
    <text evidence="1">The sequence shown here is derived from an EMBL/GenBank/DDBJ whole genome shotgun (WGS) entry which is preliminary data.</text>
</comment>
<dbReference type="EMBL" id="JABANO010033412">
    <property type="protein sequence ID" value="KAF4706880.1"/>
    <property type="molecule type" value="Genomic_DNA"/>
</dbReference>
<reference evidence="1 2" key="1">
    <citation type="submission" date="2020-04" db="EMBL/GenBank/DDBJ databases">
        <title>Perkinsus olseni comparative genomics.</title>
        <authorList>
            <person name="Bogema D.R."/>
        </authorList>
    </citation>
    <scope>NUCLEOTIDE SEQUENCE [LARGE SCALE GENOMIC DNA]</scope>
    <source>
        <strain evidence="1 2">ATCC PRA-207</strain>
    </source>
</reference>
<sequence>LLQLGVVASPELWNNLGLSCFYGQHYDLCLTCMERALMFADDKTLADVWYNIGHIGIGVGDLAFAYQAFKVSVSYDNTHAESLNNIGVLELRKGNTELAKSLFQSSISADGSLYEPSYNASLISHNEGNVQECLDNLNASLDKFPEHTDSNELMRTLKERLMGYARYDRRTASESRLSTVVLGTAPNVTVPHNTFFEAKSANIRWKRDHLVQHGV</sequence>
<dbReference type="InterPro" id="IPR028796">
    <property type="entry name" value="BBS8"/>
</dbReference>
<proteinExistence type="predicted"/>
<dbReference type="InterPro" id="IPR011990">
    <property type="entry name" value="TPR-like_helical_dom_sf"/>
</dbReference>
<dbReference type="PANTHER" id="PTHR44177:SF1">
    <property type="entry name" value="TETRATRICOPEPTIDE REPEAT PROTEIN 8"/>
    <property type="match status" value="1"/>
</dbReference>
<name>A0A7J6QH56_PEROL</name>
<dbReference type="AlphaFoldDB" id="A0A7J6QH56"/>
<evidence type="ECO:0000313" key="2">
    <source>
        <dbReference type="Proteomes" id="UP000553632"/>
    </source>
</evidence>
<dbReference type="SMART" id="SM00028">
    <property type="entry name" value="TPR"/>
    <property type="match status" value="4"/>
</dbReference>
<feature type="non-terminal residue" evidence="1">
    <location>
        <position position="215"/>
    </location>
</feature>
<dbReference type="GO" id="GO:0097730">
    <property type="term" value="C:non-motile cilium"/>
    <property type="evidence" value="ECO:0007669"/>
    <property type="project" value="TreeGrafter"/>
</dbReference>